<feature type="signal peptide" evidence="7">
    <location>
        <begin position="1"/>
        <end position="22"/>
    </location>
</feature>
<feature type="binding site" evidence="5">
    <location>
        <position position="191"/>
    </location>
    <ligand>
        <name>molybdate</name>
        <dbReference type="ChEBI" id="CHEBI:36264"/>
    </ligand>
</feature>
<dbReference type="AlphaFoldDB" id="A0A6L3V3H0"/>
<dbReference type="InterPro" id="IPR005950">
    <property type="entry name" value="ModA"/>
</dbReference>
<dbReference type="Proteomes" id="UP000481030">
    <property type="component" value="Unassembled WGS sequence"/>
</dbReference>
<dbReference type="InterPro" id="IPR050682">
    <property type="entry name" value="ModA/WtpA"/>
</dbReference>
<dbReference type="GO" id="GO:0030973">
    <property type="term" value="F:molybdate ion binding"/>
    <property type="evidence" value="ECO:0007669"/>
    <property type="project" value="TreeGrafter"/>
</dbReference>
<evidence type="ECO:0000256" key="6">
    <source>
        <dbReference type="SAM" id="MobiDB-lite"/>
    </source>
</evidence>
<gene>
    <name evidence="8" type="primary">modA</name>
    <name evidence="8" type="ORF">F7731_14960</name>
</gene>
<evidence type="ECO:0000256" key="4">
    <source>
        <dbReference type="ARBA" id="ARBA00022729"/>
    </source>
</evidence>
<dbReference type="PROSITE" id="PS51257">
    <property type="entry name" value="PROKAR_LIPOPROTEIN"/>
    <property type="match status" value="1"/>
</dbReference>
<feature type="binding site" evidence="5">
    <location>
        <position position="164"/>
    </location>
    <ligand>
        <name>molybdate</name>
        <dbReference type="ChEBI" id="CHEBI:36264"/>
    </ligand>
</feature>
<dbReference type="PANTHER" id="PTHR30632">
    <property type="entry name" value="MOLYBDATE-BINDING PERIPLASMIC PROTEIN"/>
    <property type="match status" value="1"/>
</dbReference>
<dbReference type="NCBIfam" id="TIGR01256">
    <property type="entry name" value="modA"/>
    <property type="match status" value="1"/>
</dbReference>
<dbReference type="RefSeq" id="WP_151535582.1">
    <property type="nucleotide sequence ID" value="NZ_WBOS01000006.1"/>
</dbReference>
<comment type="similarity">
    <text evidence="1">Belongs to the bacterial solute-binding protein ModA family.</text>
</comment>
<sequence>MQKWFKLVSILLLSLMMVVACSNNKGTDQGSGKEETKPAAESQEKVELTISAAASLKDAMDVIQHTYQEDHPNVTLDFNFGASGSLQQQISQGAPVDLFFSAAEDKFDLLVEEGLIAKEDGVDLLGNSLVLVVPKGDQSIKGFEELATAGFDKISIGTPETVPAGKYAKESFEKMGIWKDVEPKVVYAKDVRQVLSYVETGNVGAGIVYKTDALTSDQVEIVATAKPDTHTPIIYPVGIIKDSKHYEAAKEFYDYLLSDAALKVFEEYGFTTK</sequence>
<feature type="binding site" evidence="5">
    <location>
        <position position="83"/>
    </location>
    <ligand>
        <name>molybdate</name>
        <dbReference type="ChEBI" id="CHEBI:36264"/>
    </ligand>
</feature>
<keyword evidence="4 7" id="KW-0732">Signal</keyword>
<dbReference type="CDD" id="cd13537">
    <property type="entry name" value="PBP2_YvgL_like"/>
    <property type="match status" value="1"/>
</dbReference>
<dbReference type="Pfam" id="PF13531">
    <property type="entry name" value="SBP_bac_11"/>
    <property type="match status" value="1"/>
</dbReference>
<dbReference type="SUPFAM" id="SSF53850">
    <property type="entry name" value="Periplasmic binding protein-like II"/>
    <property type="match status" value="1"/>
</dbReference>
<keyword evidence="3 5" id="KW-0479">Metal-binding</keyword>
<feature type="binding site" evidence="5">
    <location>
        <position position="209"/>
    </location>
    <ligand>
        <name>molybdate</name>
        <dbReference type="ChEBI" id="CHEBI:36264"/>
    </ligand>
</feature>
<evidence type="ECO:0000256" key="1">
    <source>
        <dbReference type="ARBA" id="ARBA00009175"/>
    </source>
</evidence>
<evidence type="ECO:0000256" key="7">
    <source>
        <dbReference type="SAM" id="SignalP"/>
    </source>
</evidence>
<feature type="compositionally biased region" description="Basic and acidic residues" evidence="6">
    <location>
        <begin position="31"/>
        <end position="44"/>
    </location>
</feature>
<feature type="region of interest" description="Disordered" evidence="6">
    <location>
        <begin position="25"/>
        <end position="44"/>
    </location>
</feature>
<dbReference type="FunFam" id="3.40.190.10:FF:000035">
    <property type="entry name" value="Molybdate ABC transporter substrate-binding protein"/>
    <property type="match status" value="1"/>
</dbReference>
<evidence type="ECO:0000313" key="9">
    <source>
        <dbReference type="Proteomes" id="UP000481030"/>
    </source>
</evidence>
<proteinExistence type="inferred from homology"/>
<dbReference type="EMBL" id="WBOS01000006">
    <property type="protein sequence ID" value="KAB2334506.1"/>
    <property type="molecule type" value="Genomic_DNA"/>
</dbReference>
<protein>
    <submittedName>
        <fullName evidence="8">Molybdate ABC transporter substrate-binding protein</fullName>
    </submittedName>
</protein>
<dbReference type="PIRSF" id="PIRSF004846">
    <property type="entry name" value="ModA"/>
    <property type="match status" value="1"/>
</dbReference>
<evidence type="ECO:0000256" key="2">
    <source>
        <dbReference type="ARBA" id="ARBA00022505"/>
    </source>
</evidence>
<dbReference type="InterPro" id="IPR041879">
    <property type="entry name" value="YvgL-like_PBP2"/>
</dbReference>
<dbReference type="PANTHER" id="PTHR30632:SF0">
    <property type="entry name" value="SULFATE-BINDING PROTEIN"/>
    <property type="match status" value="1"/>
</dbReference>
<evidence type="ECO:0000256" key="5">
    <source>
        <dbReference type="PIRSR" id="PIRSR004846-1"/>
    </source>
</evidence>
<reference evidence="8 9" key="1">
    <citation type="journal article" date="2016" name="Antonie Van Leeuwenhoek">
        <title>Bacillus depressus sp. nov., isolated from soil of a sunflower field.</title>
        <authorList>
            <person name="Wei X."/>
            <person name="Xin D."/>
            <person name="Xin Y."/>
            <person name="Zhang H."/>
            <person name="Wang T."/>
            <person name="Zhang J."/>
        </authorList>
    </citation>
    <scope>NUCLEOTIDE SEQUENCE [LARGE SCALE GENOMIC DNA]</scope>
    <source>
        <strain evidence="8 9">BZ1</strain>
    </source>
</reference>
<dbReference type="Gene3D" id="3.40.190.10">
    <property type="entry name" value="Periplasmic binding protein-like II"/>
    <property type="match status" value="2"/>
</dbReference>
<evidence type="ECO:0000256" key="3">
    <source>
        <dbReference type="ARBA" id="ARBA00022723"/>
    </source>
</evidence>
<comment type="caution">
    <text evidence="8">The sequence shown here is derived from an EMBL/GenBank/DDBJ whole genome shotgun (WGS) entry which is preliminary data.</text>
</comment>
<evidence type="ECO:0000313" key="8">
    <source>
        <dbReference type="EMBL" id="KAB2334506.1"/>
    </source>
</evidence>
<dbReference type="GO" id="GO:1901359">
    <property type="term" value="F:tungstate binding"/>
    <property type="evidence" value="ECO:0007669"/>
    <property type="project" value="UniProtKB-ARBA"/>
</dbReference>
<organism evidence="8 9">
    <name type="scientific">Cytobacillus depressus</name>
    <dbReference type="NCBI Taxonomy" id="1602942"/>
    <lineage>
        <taxon>Bacteria</taxon>
        <taxon>Bacillati</taxon>
        <taxon>Bacillota</taxon>
        <taxon>Bacilli</taxon>
        <taxon>Bacillales</taxon>
        <taxon>Bacillaceae</taxon>
        <taxon>Cytobacillus</taxon>
    </lineage>
</organism>
<keyword evidence="2 5" id="KW-0500">Molybdenum</keyword>
<accession>A0A6L3V3H0</accession>
<feature type="binding site" evidence="5">
    <location>
        <position position="55"/>
    </location>
    <ligand>
        <name>molybdate</name>
        <dbReference type="ChEBI" id="CHEBI:36264"/>
    </ligand>
</feature>
<name>A0A6L3V3H0_9BACI</name>
<dbReference type="OrthoDB" id="9785015at2"/>
<dbReference type="GO" id="GO:0015689">
    <property type="term" value="P:molybdate ion transport"/>
    <property type="evidence" value="ECO:0007669"/>
    <property type="project" value="InterPro"/>
</dbReference>
<feature type="chain" id="PRO_5039277651" evidence="7">
    <location>
        <begin position="23"/>
        <end position="273"/>
    </location>
</feature>
<keyword evidence="9" id="KW-1185">Reference proteome</keyword>
<dbReference type="GO" id="GO:0046872">
    <property type="term" value="F:metal ion binding"/>
    <property type="evidence" value="ECO:0007669"/>
    <property type="project" value="UniProtKB-KW"/>
</dbReference>